<dbReference type="EMBL" id="CP028136">
    <property type="protein sequence ID" value="AVR46022.1"/>
    <property type="molecule type" value="Genomic_DNA"/>
</dbReference>
<dbReference type="AlphaFoldDB" id="A0A2R3Z745"/>
<keyword evidence="4" id="KW-1185">Reference proteome</keyword>
<proteinExistence type="predicted"/>
<name>A0A2R3Z745_9FLAO</name>
<sequence length="287" mass="32423">MKNIGKTIKIFLVDGEPNGRMTCELSNWTGKALKIPRKKIKESSDRPELENTGIYILFGKSDKSENKELAYIGEAEGIYKRLNQHLSAKDFWNEALVFVSKDENLNKAHIKYLESRLHEIAIKVNRYDLENGNIPPRSTISESDQAEMEQFLENIKLLVNALGFKIFEELRKDQTIEEQIKSTFYINAARGANAKGQMTNEGFVVLKDSEIATSVTNSFPKNWINVRESLIDDGIVTPINNKLIFKEDYLFSSPSAAAAVVMGRSANGLTEWKLNDGRILKAVESDN</sequence>
<dbReference type="InterPro" id="IPR000305">
    <property type="entry name" value="GIY-YIG_endonuc"/>
</dbReference>
<organism evidence="3 4">
    <name type="scientific">Christiangramia fulva</name>
    <dbReference type="NCBI Taxonomy" id="2126553"/>
    <lineage>
        <taxon>Bacteria</taxon>
        <taxon>Pseudomonadati</taxon>
        <taxon>Bacteroidota</taxon>
        <taxon>Flavobacteriia</taxon>
        <taxon>Flavobacteriales</taxon>
        <taxon>Flavobacteriaceae</taxon>
        <taxon>Christiangramia</taxon>
    </lineage>
</organism>
<evidence type="ECO:0000259" key="2">
    <source>
        <dbReference type="Pfam" id="PF14267"/>
    </source>
</evidence>
<evidence type="ECO:0000313" key="4">
    <source>
        <dbReference type="Proteomes" id="UP000241507"/>
    </source>
</evidence>
<dbReference type="Proteomes" id="UP000241507">
    <property type="component" value="Chromosome"/>
</dbReference>
<feature type="domain" description="GIY-YIG" evidence="1">
    <location>
        <begin position="53"/>
        <end position="101"/>
    </location>
</feature>
<dbReference type="Pfam" id="PF01541">
    <property type="entry name" value="GIY-YIG"/>
    <property type="match status" value="1"/>
</dbReference>
<gene>
    <name evidence="3" type="ORF">C7S20_12585</name>
</gene>
<feature type="domain" description="DUF4357" evidence="2">
    <location>
        <begin position="227"/>
        <end position="279"/>
    </location>
</feature>
<evidence type="ECO:0000259" key="1">
    <source>
        <dbReference type="Pfam" id="PF01541"/>
    </source>
</evidence>
<dbReference type="CDD" id="cd10447">
    <property type="entry name" value="GIY-YIG_unchar_2"/>
    <property type="match status" value="1"/>
</dbReference>
<dbReference type="KEGG" id="grs:C7S20_12585"/>
<accession>A0A2R3Z745</accession>
<reference evidence="4" key="1">
    <citation type="submission" date="2018-03" db="EMBL/GenBank/DDBJ databases">
        <title>Gramella fulva sp. nov., isolated from a dry surface of tidal flat.</title>
        <authorList>
            <person name="Hwang S.H."/>
            <person name="Hwang W.M."/>
            <person name="Kang K."/>
            <person name="Ahn T.-Y."/>
        </authorList>
    </citation>
    <scope>NUCLEOTIDE SEQUENCE [LARGE SCALE GENOMIC DNA]</scope>
    <source>
        <strain evidence="4">SH35</strain>
    </source>
</reference>
<evidence type="ECO:0000313" key="3">
    <source>
        <dbReference type="EMBL" id="AVR46022.1"/>
    </source>
</evidence>
<dbReference type="Pfam" id="PF14267">
    <property type="entry name" value="DUF4357"/>
    <property type="match status" value="1"/>
</dbReference>
<dbReference type="OrthoDB" id="2656488at2"/>
<dbReference type="InterPro" id="IPR025579">
    <property type="entry name" value="DUF4357"/>
</dbReference>
<dbReference type="RefSeq" id="WP_107012797.1">
    <property type="nucleotide sequence ID" value="NZ_CP028136.1"/>
</dbReference>
<protein>
    <submittedName>
        <fullName evidence="3">DUF4357 domain-containing protein</fullName>
    </submittedName>
</protein>